<sequence>MDSCLFCKIIKKELPAKFIFESENAVAFPDINPSAEVHILIVPKGHIGGVQDLDKESGGLLAEIYLVANQLVKQYNLEDSLYRVVVNGGKAQHVPHLHFHLLGGNLNKLV</sequence>
<evidence type="ECO:0000256" key="2">
    <source>
        <dbReference type="PIRSR" id="PIRSR601310-3"/>
    </source>
</evidence>
<reference evidence="5 6" key="1">
    <citation type="journal article" date="2015" name="Nature">
        <title>rRNA introns, odd ribosomes, and small enigmatic genomes across a large radiation of phyla.</title>
        <authorList>
            <person name="Brown C.T."/>
            <person name="Hug L.A."/>
            <person name="Thomas B.C."/>
            <person name="Sharon I."/>
            <person name="Castelle C.J."/>
            <person name="Singh A."/>
            <person name="Wilkins M.J."/>
            <person name="Williams K.H."/>
            <person name="Banfield J.F."/>
        </authorList>
    </citation>
    <scope>NUCLEOTIDE SEQUENCE [LARGE SCALE GENOMIC DNA]</scope>
</reference>
<dbReference type="Gene3D" id="3.30.428.10">
    <property type="entry name" value="HIT-like"/>
    <property type="match status" value="1"/>
</dbReference>
<evidence type="ECO:0000313" key="6">
    <source>
        <dbReference type="Proteomes" id="UP000034881"/>
    </source>
</evidence>
<feature type="domain" description="HIT" evidence="4">
    <location>
        <begin position="5"/>
        <end position="110"/>
    </location>
</feature>
<feature type="active site" description="Tele-AMP-histidine intermediate" evidence="1">
    <location>
        <position position="98"/>
    </location>
</feature>
<dbReference type="PRINTS" id="PR00332">
    <property type="entry name" value="HISTRIAD"/>
</dbReference>
<dbReference type="PROSITE" id="PS51084">
    <property type="entry name" value="HIT_2"/>
    <property type="match status" value="1"/>
</dbReference>
<dbReference type="GO" id="GO:0003824">
    <property type="term" value="F:catalytic activity"/>
    <property type="evidence" value="ECO:0007669"/>
    <property type="project" value="InterPro"/>
</dbReference>
<dbReference type="PANTHER" id="PTHR23089">
    <property type="entry name" value="HISTIDINE TRIAD HIT PROTEIN"/>
    <property type="match status" value="1"/>
</dbReference>
<name>A0A0G0QPC0_9BACT</name>
<dbReference type="Pfam" id="PF11969">
    <property type="entry name" value="DcpS_C"/>
    <property type="match status" value="1"/>
</dbReference>
<dbReference type="InterPro" id="IPR036265">
    <property type="entry name" value="HIT-like_sf"/>
</dbReference>
<evidence type="ECO:0000256" key="1">
    <source>
        <dbReference type="PIRSR" id="PIRSR601310-1"/>
    </source>
</evidence>
<dbReference type="AlphaFoldDB" id="A0A0G0QPC0"/>
<dbReference type="EMBL" id="LBYB01000005">
    <property type="protein sequence ID" value="KKR41973.1"/>
    <property type="molecule type" value="Genomic_DNA"/>
</dbReference>
<organism evidence="5 6">
    <name type="scientific">Candidatus Daviesbacteria bacterium GW2011_GWC2_40_12</name>
    <dbReference type="NCBI Taxonomy" id="1618431"/>
    <lineage>
        <taxon>Bacteria</taxon>
        <taxon>Candidatus Daviesiibacteriota</taxon>
    </lineage>
</organism>
<dbReference type="SUPFAM" id="SSF54197">
    <property type="entry name" value="HIT-like"/>
    <property type="match status" value="1"/>
</dbReference>
<dbReference type="InterPro" id="IPR011146">
    <property type="entry name" value="HIT-like"/>
</dbReference>
<protein>
    <submittedName>
        <fullName evidence="5">Histidine triad (HIT) protein</fullName>
    </submittedName>
</protein>
<proteinExistence type="predicted"/>
<dbReference type="Proteomes" id="UP000034881">
    <property type="component" value="Unassembled WGS sequence"/>
</dbReference>
<gene>
    <name evidence="5" type="ORF">UT77_C0005G0088</name>
</gene>
<accession>A0A0G0QPC0</accession>
<feature type="short sequence motif" description="Histidine triad motif" evidence="2 3">
    <location>
        <begin position="96"/>
        <end position="100"/>
    </location>
</feature>
<evidence type="ECO:0000313" key="5">
    <source>
        <dbReference type="EMBL" id="KKR41973.1"/>
    </source>
</evidence>
<evidence type="ECO:0000256" key="3">
    <source>
        <dbReference type="PROSITE-ProRule" id="PRU00464"/>
    </source>
</evidence>
<comment type="caution">
    <text evidence="5">The sequence shown here is derived from an EMBL/GenBank/DDBJ whole genome shotgun (WGS) entry which is preliminary data.</text>
</comment>
<evidence type="ECO:0000259" key="4">
    <source>
        <dbReference type="PROSITE" id="PS51084"/>
    </source>
</evidence>
<dbReference type="InterPro" id="IPR001310">
    <property type="entry name" value="Histidine_triad_HIT"/>
</dbReference>